<dbReference type="EC" id="3.4.13.22" evidence="9 10"/>
<evidence type="ECO:0000256" key="1">
    <source>
        <dbReference type="ARBA" id="ARBA00001362"/>
    </source>
</evidence>
<gene>
    <name evidence="11" type="ORF">FNW02_02340</name>
</gene>
<evidence type="ECO:0000256" key="2">
    <source>
        <dbReference type="ARBA" id="ARBA00022670"/>
    </source>
</evidence>
<dbReference type="EMBL" id="VJXY01000001">
    <property type="protein sequence ID" value="MBD6614731.1"/>
    <property type="molecule type" value="Genomic_DNA"/>
</dbReference>
<keyword evidence="2 9" id="KW-0645">Protease</keyword>
<keyword evidence="3 9" id="KW-0479">Metal-binding</keyword>
<evidence type="ECO:0000256" key="4">
    <source>
        <dbReference type="ARBA" id="ARBA00022801"/>
    </source>
</evidence>
<keyword evidence="4 9" id="KW-0378">Hydrolase</keyword>
<evidence type="ECO:0000256" key="8">
    <source>
        <dbReference type="ARBA" id="ARBA00023316"/>
    </source>
</evidence>
<dbReference type="InterPro" id="IPR009045">
    <property type="entry name" value="Zn_M74/Hedgehog-like"/>
</dbReference>
<dbReference type="Pfam" id="PF01427">
    <property type="entry name" value="Peptidase_M15"/>
    <property type="match status" value="1"/>
</dbReference>
<dbReference type="Proteomes" id="UP001165986">
    <property type="component" value="Unassembled WGS sequence"/>
</dbReference>
<comment type="function">
    <text evidence="9 10">Catalyzes hydrolysis of the D-alanyl-D-alanine dipeptide.</text>
</comment>
<dbReference type="SUPFAM" id="SSF55166">
    <property type="entry name" value="Hedgehog/DD-peptidase"/>
    <property type="match status" value="1"/>
</dbReference>
<dbReference type="GO" id="GO:0071555">
    <property type="term" value="P:cell wall organization"/>
    <property type="evidence" value="ECO:0007669"/>
    <property type="project" value="UniProtKB-KW"/>
</dbReference>
<feature type="binding site" evidence="9">
    <location>
        <position position="134"/>
    </location>
    <ligand>
        <name>Zn(2+)</name>
        <dbReference type="ChEBI" id="CHEBI:29105"/>
        <note>catalytic</note>
    </ligand>
</feature>
<feature type="binding site" evidence="9">
    <location>
        <position position="141"/>
    </location>
    <ligand>
        <name>Zn(2+)</name>
        <dbReference type="ChEBI" id="CHEBI:29105"/>
        <note>catalytic</note>
    </ligand>
</feature>
<sequence length="235" mass="27502">MRPYHQIPIYECGEPLVEIPLELFAVESPHPYEKLGAPYGKNSPYYLRKSVVDNLSQAQNYLHRLHPNWRIQIFDAYRPIAVQQFMVDYSFTVALQQRGLTETELSPQQRQEIWKAVYEIWAVPSLDEKTPPPHSTGAAVDVTLVDDAGQIVNMGSPIDEMSERSHPDYYANNEHPEAQQYHAYRQLLRDVMLKAQFQRNPREWWHFSFGDQMWAWLNNQFNPANPVTARYGRLV</sequence>
<comment type="catalytic activity">
    <reaction evidence="1 9 10">
        <text>D-alanyl-D-alanine + H2O = 2 D-alanine</text>
        <dbReference type="Rhea" id="RHEA:20661"/>
        <dbReference type="ChEBI" id="CHEBI:15377"/>
        <dbReference type="ChEBI" id="CHEBI:57416"/>
        <dbReference type="ChEBI" id="CHEBI:57822"/>
        <dbReference type="EC" id="3.4.13.22"/>
    </reaction>
</comment>
<accession>A0AA40VQ30</accession>
<evidence type="ECO:0000256" key="3">
    <source>
        <dbReference type="ARBA" id="ARBA00022723"/>
    </source>
</evidence>
<keyword evidence="5 9" id="KW-0862">Zinc</keyword>
<name>A0AA40VQ30_9NOST</name>
<evidence type="ECO:0000313" key="11">
    <source>
        <dbReference type="EMBL" id="MBD6614731.1"/>
    </source>
</evidence>
<reference evidence="11" key="1">
    <citation type="submission" date="2019-07" db="EMBL/GenBank/DDBJ databases">
        <title>Toxilogical consequences of a new and cryptic species of cyanobacteria (Komarekiella delphini-convector) recovered from the epidermis of a bottlenose dolphin and 1500 ft. in the air.</title>
        <authorList>
            <person name="Brown A.O."/>
            <person name="Dvorak P."/>
            <person name="Villanueva C.D."/>
            <person name="Foss A.J."/>
            <person name="Garvey A.D."/>
            <person name="Gibson Q.A."/>
            <person name="Johansen J.R."/>
            <person name="Casamatta D.A."/>
        </authorList>
    </citation>
    <scope>NUCLEOTIDE SEQUENCE</scope>
    <source>
        <strain evidence="11">SJRDD-AB1</strain>
    </source>
</reference>
<evidence type="ECO:0000256" key="7">
    <source>
        <dbReference type="ARBA" id="ARBA00023049"/>
    </source>
</evidence>
<dbReference type="InterPro" id="IPR000755">
    <property type="entry name" value="A_A_dipeptidase"/>
</dbReference>
<dbReference type="RefSeq" id="WP_191755961.1">
    <property type="nucleotide sequence ID" value="NZ_VJXY01000001.1"/>
</dbReference>
<comment type="caution">
    <text evidence="11">The sequence shown here is derived from an EMBL/GenBank/DDBJ whole genome shotgun (WGS) entry which is preliminary data.</text>
</comment>
<dbReference type="PANTHER" id="PTHR43126:SF2">
    <property type="entry name" value="D-ALANYL-D-ALANINE DIPEPTIDASE"/>
    <property type="match status" value="1"/>
</dbReference>
<dbReference type="GO" id="GO:0008237">
    <property type="term" value="F:metallopeptidase activity"/>
    <property type="evidence" value="ECO:0007669"/>
    <property type="project" value="UniProtKB-KW"/>
</dbReference>
<dbReference type="GO" id="GO:0160237">
    <property type="term" value="F:D-Ala-D-Ala dipeptidase activity"/>
    <property type="evidence" value="ECO:0007669"/>
    <property type="project" value="UniProtKB-EC"/>
</dbReference>
<comment type="similarity">
    <text evidence="9 10">Belongs to the peptidase M15D family.</text>
</comment>
<protein>
    <recommendedName>
        <fullName evidence="9 10">D-alanyl-D-alanine dipeptidase</fullName>
        <shortName evidence="9 10">D-Ala-D-Ala dipeptidase</shortName>
        <ecNumber evidence="9 10">3.4.13.22</ecNumber>
    </recommendedName>
</protein>
<dbReference type="PANTHER" id="PTHR43126">
    <property type="entry name" value="D-ALANYL-D-ALANINE DIPEPTIDASE"/>
    <property type="match status" value="1"/>
</dbReference>
<keyword evidence="7 9" id="KW-0482">Metalloprotease</keyword>
<organism evidence="11 12">
    <name type="scientific">Komarekiella delphini-convector SJRDD-AB1</name>
    <dbReference type="NCBI Taxonomy" id="2593771"/>
    <lineage>
        <taxon>Bacteria</taxon>
        <taxon>Bacillati</taxon>
        <taxon>Cyanobacteriota</taxon>
        <taxon>Cyanophyceae</taxon>
        <taxon>Nostocales</taxon>
        <taxon>Nostocaceae</taxon>
        <taxon>Komarekiella</taxon>
        <taxon>Komarekiella delphini-convector</taxon>
    </lineage>
</organism>
<feature type="binding site" evidence="9">
    <location>
        <position position="206"/>
    </location>
    <ligand>
        <name>Zn(2+)</name>
        <dbReference type="ChEBI" id="CHEBI:29105"/>
        <note>catalytic</note>
    </ligand>
</feature>
<evidence type="ECO:0000256" key="9">
    <source>
        <dbReference type="HAMAP-Rule" id="MF_01924"/>
    </source>
</evidence>
<evidence type="ECO:0000256" key="6">
    <source>
        <dbReference type="ARBA" id="ARBA00022997"/>
    </source>
</evidence>
<dbReference type="PIRSF" id="PIRSF026671">
    <property type="entry name" value="AA_dipeptidase"/>
    <property type="match status" value="1"/>
</dbReference>
<dbReference type="GO" id="GO:0008270">
    <property type="term" value="F:zinc ion binding"/>
    <property type="evidence" value="ECO:0007669"/>
    <property type="project" value="UniProtKB-UniRule"/>
</dbReference>
<feature type="active site" description="Proton donor/acceptor" evidence="9">
    <location>
        <position position="203"/>
    </location>
</feature>
<dbReference type="HAMAP" id="MF_01924">
    <property type="entry name" value="A_A_dipeptidase"/>
    <property type="match status" value="1"/>
</dbReference>
<feature type="site" description="Transition state stabilizer" evidence="9">
    <location>
        <position position="78"/>
    </location>
</feature>
<dbReference type="GO" id="GO:0006508">
    <property type="term" value="P:proteolysis"/>
    <property type="evidence" value="ECO:0007669"/>
    <property type="project" value="UniProtKB-KW"/>
</dbReference>
<dbReference type="Gene3D" id="3.30.1380.10">
    <property type="match status" value="1"/>
</dbReference>
<evidence type="ECO:0000256" key="10">
    <source>
        <dbReference type="PIRNR" id="PIRNR026671"/>
    </source>
</evidence>
<keyword evidence="6 9" id="KW-0224">Dipeptidase</keyword>
<keyword evidence="8 10" id="KW-0961">Cell wall biogenesis/degradation</keyword>
<dbReference type="AlphaFoldDB" id="A0AA40VQ30"/>
<evidence type="ECO:0000313" key="12">
    <source>
        <dbReference type="Proteomes" id="UP001165986"/>
    </source>
</evidence>
<comment type="cofactor">
    <cofactor evidence="9">
        <name>Zn(2+)</name>
        <dbReference type="ChEBI" id="CHEBI:29105"/>
    </cofactor>
    <text evidence="9">Binds 1 zinc ion per subunit.</text>
</comment>
<evidence type="ECO:0000256" key="5">
    <source>
        <dbReference type="ARBA" id="ARBA00022833"/>
    </source>
</evidence>
<proteinExistence type="inferred from homology"/>
<keyword evidence="12" id="KW-1185">Reference proteome</keyword>